<dbReference type="Gene3D" id="3.40.50.720">
    <property type="entry name" value="NAD(P)-binding Rossmann-like Domain"/>
    <property type="match status" value="2"/>
</dbReference>
<feature type="domain" description="Enoyl reductase (ER)" evidence="2">
    <location>
        <begin position="294"/>
        <end position="611"/>
    </location>
</feature>
<comment type="caution">
    <text evidence="3">The sequence shown here is derived from an EMBL/GenBank/DDBJ whole genome shotgun (WGS) entry which is preliminary data.</text>
</comment>
<reference evidence="3 4" key="1">
    <citation type="journal article" date="2024" name="Nat. Commun.">
        <title>Phylogenomics reveals the evolutionary origins of lichenization in chlorophyte algae.</title>
        <authorList>
            <person name="Puginier C."/>
            <person name="Libourel C."/>
            <person name="Otte J."/>
            <person name="Skaloud P."/>
            <person name="Haon M."/>
            <person name="Grisel S."/>
            <person name="Petersen M."/>
            <person name="Berrin J.G."/>
            <person name="Delaux P.M."/>
            <person name="Dal Grande F."/>
            <person name="Keller J."/>
        </authorList>
    </citation>
    <scope>NUCLEOTIDE SEQUENCE [LARGE SCALE GENOMIC DNA]</scope>
    <source>
        <strain evidence="3 4">SAG 2145</strain>
    </source>
</reference>
<dbReference type="PANTHER" id="PTHR43677">
    <property type="entry name" value="SHORT-CHAIN DEHYDROGENASE/REDUCTASE"/>
    <property type="match status" value="1"/>
</dbReference>
<dbReference type="FunFam" id="3.40.50.720:FF:000121">
    <property type="entry name" value="Prostaglandin reductase 2"/>
    <property type="match status" value="1"/>
</dbReference>
<organism evidence="3 4">
    <name type="scientific">Apatococcus lobatus</name>
    <dbReference type="NCBI Taxonomy" id="904363"/>
    <lineage>
        <taxon>Eukaryota</taxon>
        <taxon>Viridiplantae</taxon>
        <taxon>Chlorophyta</taxon>
        <taxon>core chlorophytes</taxon>
        <taxon>Trebouxiophyceae</taxon>
        <taxon>Chlorellales</taxon>
        <taxon>Chlorellaceae</taxon>
        <taxon>Apatococcus</taxon>
    </lineage>
</organism>
<dbReference type="Proteomes" id="UP001438707">
    <property type="component" value="Unassembled WGS sequence"/>
</dbReference>
<dbReference type="Pfam" id="PF08240">
    <property type="entry name" value="ADH_N"/>
    <property type="match status" value="1"/>
</dbReference>
<keyword evidence="1" id="KW-0560">Oxidoreductase</keyword>
<sequence length="625" mass="67192">MPGSAFITGAGSGIGRDLAMRLAKGGWRVTVADILQETSEKVVGEIQTAGGRAQAVCCDVVNASQQATAFEQHLRAYSTLEVVCLNAGISEKGSFLDQDNQNWQKTLDIDLTAALIGVRLAAAAMQRSCSKGVIMVTASAAAFFPLPYAPVYSAAKGGLVNFVRAFAEPLSRRDIRLLAFCPQFISTALAEGVAQIQDTLRGLKEEMLTVDRAGEAAQMLVEGDYKPGMLMFLHQSGRIFEWQPQKPNLKLLKDMPSTGVKRQHGKGPWADWATHQIPTSCQIVRVVRLSHEFRAATELHREKLPQQLQPGQVLVRRAWAGVNASDVNHSAGRYMSSTAEAQSKLPYGAGFEAVGVVAGVGPSVTDVCIGDAVAEMTFGGFADYAVLPARQALPIPHPGPEMVALLTSGLTASIGLQVAGRMTTKQTILVTAAAGGVGQFVVQLAKQAGNHVVATCGGAEKAELLKRLGADRVIDYHKDDLKAILRKEYPKGMDIIWESIGGDMFRTCLRALAQGGRLIVIGMMSQYSSGWKQEEVKGLPELLLARSACVTGFFLLHYTRLFREHLGRLGRLVTTGRLKVHLDGTRFRGLKSVADAVEHLHSGKSFGKVVVQLAEALPNAISSRV</sequence>
<gene>
    <name evidence="3" type="ORF">WJX74_003860</name>
</gene>
<dbReference type="EMBL" id="JALJOS010000047">
    <property type="protein sequence ID" value="KAK9819434.1"/>
    <property type="molecule type" value="Genomic_DNA"/>
</dbReference>
<dbReference type="InterPro" id="IPR051397">
    <property type="entry name" value="Zn-ADH-like_protein"/>
</dbReference>
<dbReference type="InterPro" id="IPR002347">
    <property type="entry name" value="SDR_fam"/>
</dbReference>
<dbReference type="InterPro" id="IPR036291">
    <property type="entry name" value="NAD(P)-bd_dom_sf"/>
</dbReference>
<evidence type="ECO:0000313" key="4">
    <source>
        <dbReference type="Proteomes" id="UP001438707"/>
    </source>
</evidence>
<name>A0AAW1QDI3_9CHLO</name>
<dbReference type="AlphaFoldDB" id="A0AAW1QDI3"/>
<dbReference type="GO" id="GO:0005739">
    <property type="term" value="C:mitochondrion"/>
    <property type="evidence" value="ECO:0007669"/>
    <property type="project" value="TreeGrafter"/>
</dbReference>
<dbReference type="InterPro" id="IPR011032">
    <property type="entry name" value="GroES-like_sf"/>
</dbReference>
<dbReference type="PROSITE" id="PS00061">
    <property type="entry name" value="ADH_SHORT"/>
    <property type="match status" value="1"/>
</dbReference>
<protein>
    <recommendedName>
        <fullName evidence="2">Enoyl reductase (ER) domain-containing protein</fullName>
    </recommendedName>
</protein>
<evidence type="ECO:0000313" key="3">
    <source>
        <dbReference type="EMBL" id="KAK9819434.1"/>
    </source>
</evidence>
<evidence type="ECO:0000259" key="2">
    <source>
        <dbReference type="SMART" id="SM00829"/>
    </source>
</evidence>
<dbReference type="Pfam" id="PF00107">
    <property type="entry name" value="ADH_zinc_N"/>
    <property type="match status" value="1"/>
</dbReference>
<dbReference type="InterPro" id="IPR020843">
    <property type="entry name" value="ER"/>
</dbReference>
<dbReference type="SMART" id="SM00829">
    <property type="entry name" value="PKS_ER"/>
    <property type="match status" value="1"/>
</dbReference>
<dbReference type="InterPro" id="IPR013154">
    <property type="entry name" value="ADH-like_N"/>
</dbReference>
<dbReference type="InterPro" id="IPR020904">
    <property type="entry name" value="Sc_DH/Rdtase_CS"/>
</dbReference>
<dbReference type="PRINTS" id="PR00081">
    <property type="entry name" value="GDHRDH"/>
</dbReference>
<dbReference type="SUPFAM" id="SSF50129">
    <property type="entry name" value="GroES-like"/>
    <property type="match status" value="1"/>
</dbReference>
<dbReference type="InterPro" id="IPR013149">
    <property type="entry name" value="ADH-like_C"/>
</dbReference>
<proteinExistence type="predicted"/>
<dbReference type="PANTHER" id="PTHR43677:SF3">
    <property type="entry name" value="PROSTAGLANDIN REDUCTASE 3"/>
    <property type="match status" value="1"/>
</dbReference>
<dbReference type="GO" id="GO:0016491">
    <property type="term" value="F:oxidoreductase activity"/>
    <property type="evidence" value="ECO:0007669"/>
    <property type="project" value="UniProtKB-KW"/>
</dbReference>
<dbReference type="SUPFAM" id="SSF51735">
    <property type="entry name" value="NAD(P)-binding Rossmann-fold domains"/>
    <property type="match status" value="2"/>
</dbReference>
<dbReference type="Gene3D" id="3.90.180.10">
    <property type="entry name" value="Medium-chain alcohol dehydrogenases, catalytic domain"/>
    <property type="match status" value="1"/>
</dbReference>
<keyword evidence="4" id="KW-1185">Reference proteome</keyword>
<accession>A0AAW1QDI3</accession>
<evidence type="ECO:0000256" key="1">
    <source>
        <dbReference type="ARBA" id="ARBA00023002"/>
    </source>
</evidence>
<dbReference type="Pfam" id="PF00106">
    <property type="entry name" value="adh_short"/>
    <property type="match status" value="1"/>
</dbReference>